<dbReference type="Pfam" id="PF13516">
    <property type="entry name" value="LRR_6"/>
    <property type="match status" value="4"/>
</dbReference>
<protein>
    <submittedName>
        <fullName evidence="3">Uncharacterized protein</fullName>
    </submittedName>
</protein>
<dbReference type="PANTHER" id="PTHR24111">
    <property type="entry name" value="LEUCINE-RICH REPEAT-CONTAINING PROTEIN 34"/>
    <property type="match status" value="1"/>
</dbReference>
<dbReference type="Gene3D" id="3.80.10.10">
    <property type="entry name" value="Ribonuclease Inhibitor"/>
    <property type="match status" value="3"/>
</dbReference>
<comment type="caution">
    <text evidence="3">The sequence shown here is derived from an EMBL/GenBank/DDBJ whole genome shotgun (WGS) entry which is preliminary data.</text>
</comment>
<dbReference type="InterPro" id="IPR032675">
    <property type="entry name" value="LRR_dom_sf"/>
</dbReference>
<sequence length="524" mass="58215">MATSAFTHRHDAPEVVRLQRKVFHEKVTTSKEVRLQWLPYEELDRLIEALPHFQELRVFRLNHFQATMAQLEALGQVLAAKELQTLEIGHCKEFYGFNCGLRGLGKAIAASLEVNRTIRKVDLSGNSIGVEGAQALLAALRNNRRVKIVLDKDHFSRYSKEVQGEIEKLVEANKGEDNEEAPEDESKIGAFPSPPRIKHLADWILAQNKGVDLIGMSGRQKGDEEVKALAAALKENRQVRRVELQNNGFGDAGAEALAEMLHQNRTIKEIVLSSNRITTVGAKALLEALRVNKVVTYISLDDNGEISEEVRTEIWEIVGANKVAAYVLTLNESVTEIDLRCKEFGAEGMKVLTAALKENKQVTKINLCRCIGDVGAQALAEMLHQNRTIKTIVLRSNRITTVGAKALLEALRVNKVVTYISLDKNGDISEEVKKEIEEVLEAQVEEEGEVFDFSMQKSGGGLGFDDAVLRHCWRMFQLSVAGRDLSGLIQVIRLLFSLSQARLTRQCASGTTFAHARKCVGISV</sequence>
<keyword evidence="4" id="KW-1185">Reference proteome</keyword>
<evidence type="ECO:0000313" key="3">
    <source>
        <dbReference type="EMBL" id="CAK9093965.1"/>
    </source>
</evidence>
<feature type="region of interest" description="Disordered" evidence="2">
    <location>
        <begin position="171"/>
        <end position="193"/>
    </location>
</feature>
<evidence type="ECO:0000256" key="2">
    <source>
        <dbReference type="SAM" id="MobiDB-lite"/>
    </source>
</evidence>
<accession>A0ABP0R1I6</accession>
<gene>
    <name evidence="3" type="ORF">SCF082_LOCUS44184</name>
</gene>
<dbReference type="EMBL" id="CAXAMM010040544">
    <property type="protein sequence ID" value="CAK9093965.1"/>
    <property type="molecule type" value="Genomic_DNA"/>
</dbReference>
<dbReference type="SUPFAM" id="SSF52047">
    <property type="entry name" value="RNI-like"/>
    <property type="match status" value="2"/>
</dbReference>
<name>A0ABP0R1I6_9DINO</name>
<reference evidence="3 4" key="1">
    <citation type="submission" date="2024-02" db="EMBL/GenBank/DDBJ databases">
        <authorList>
            <person name="Chen Y."/>
            <person name="Shah S."/>
            <person name="Dougan E. K."/>
            <person name="Thang M."/>
            <person name="Chan C."/>
        </authorList>
    </citation>
    <scope>NUCLEOTIDE SEQUENCE [LARGE SCALE GENOMIC DNA]</scope>
</reference>
<dbReference type="PANTHER" id="PTHR24111:SF0">
    <property type="entry name" value="LEUCINE-RICH REPEAT-CONTAINING PROTEIN"/>
    <property type="match status" value="1"/>
</dbReference>
<keyword evidence="1" id="KW-0677">Repeat</keyword>
<evidence type="ECO:0000256" key="1">
    <source>
        <dbReference type="ARBA" id="ARBA00022737"/>
    </source>
</evidence>
<dbReference type="InterPro" id="IPR001611">
    <property type="entry name" value="Leu-rich_rpt"/>
</dbReference>
<organism evidence="3 4">
    <name type="scientific">Durusdinium trenchii</name>
    <dbReference type="NCBI Taxonomy" id="1381693"/>
    <lineage>
        <taxon>Eukaryota</taxon>
        <taxon>Sar</taxon>
        <taxon>Alveolata</taxon>
        <taxon>Dinophyceae</taxon>
        <taxon>Suessiales</taxon>
        <taxon>Symbiodiniaceae</taxon>
        <taxon>Durusdinium</taxon>
    </lineage>
</organism>
<evidence type="ECO:0000313" key="4">
    <source>
        <dbReference type="Proteomes" id="UP001642464"/>
    </source>
</evidence>
<dbReference type="Proteomes" id="UP001642464">
    <property type="component" value="Unassembled WGS sequence"/>
</dbReference>
<proteinExistence type="predicted"/>
<dbReference type="SMART" id="SM00368">
    <property type="entry name" value="LRR_RI"/>
    <property type="match status" value="6"/>
</dbReference>
<dbReference type="InterPro" id="IPR052201">
    <property type="entry name" value="LRR-containing_regulator"/>
</dbReference>